<dbReference type="AlphaFoldDB" id="A0A3T0E9X5"/>
<comment type="subcellular location">
    <subcellularLocation>
        <location evidence="1">Cytoplasm</location>
    </subcellularLocation>
    <text evidence="1">The tmRNA-SmpB complex associates with stalled 70S ribosomes.</text>
</comment>
<protein>
    <recommendedName>
        <fullName evidence="1">SsrA-binding protein</fullName>
    </recommendedName>
    <alternativeName>
        <fullName evidence="1">Small protein B</fullName>
    </alternativeName>
</protein>
<dbReference type="GO" id="GO:0003723">
    <property type="term" value="F:RNA binding"/>
    <property type="evidence" value="ECO:0007669"/>
    <property type="project" value="UniProtKB-UniRule"/>
</dbReference>
<comment type="function">
    <text evidence="1">Required for rescue of stalled ribosomes mediated by trans-translation. Binds to transfer-messenger RNA (tmRNA), required for stable association of tmRNA with ribosomes. tmRNA and SmpB together mimic tRNA shape, replacing the anticodon stem-loop with SmpB. tmRNA is encoded by the ssrA gene; the 2 termini fold to resemble tRNA(Ala) and it encodes a 'tag peptide', a short internal open reading frame. During trans-translation Ala-aminoacylated tmRNA acts like a tRNA, entering the A-site of stalled ribosomes, displacing the stalled mRNA. The ribosome then switches to translate the ORF on the tmRNA; the nascent peptide is terminated with the 'tag peptide' encoded by the tmRNA and targeted for degradation. The ribosome is freed to recommence translation, which seems to be the essential function of trans-translation.</text>
</comment>
<evidence type="ECO:0000313" key="2">
    <source>
        <dbReference type="EMBL" id="AZU04233.1"/>
    </source>
</evidence>
<dbReference type="PROSITE" id="PS01317">
    <property type="entry name" value="SSRP"/>
    <property type="match status" value="1"/>
</dbReference>
<dbReference type="PANTHER" id="PTHR30308:SF2">
    <property type="entry name" value="SSRA-BINDING PROTEIN"/>
    <property type="match status" value="1"/>
</dbReference>
<dbReference type="HAMAP" id="MF_00023">
    <property type="entry name" value="SmpB"/>
    <property type="match status" value="1"/>
</dbReference>
<dbReference type="InterPro" id="IPR000037">
    <property type="entry name" value="SsrA-bd_prot"/>
</dbReference>
<accession>A0A3T0E9X5</accession>
<dbReference type="GO" id="GO:0070930">
    <property type="term" value="P:trans-translation-dependent protein tagging"/>
    <property type="evidence" value="ECO:0007669"/>
    <property type="project" value="TreeGrafter"/>
</dbReference>
<name>A0A3T0E9X5_9PROT</name>
<comment type="similarity">
    <text evidence="1">Belongs to the SmpB family.</text>
</comment>
<dbReference type="RefSeq" id="WP_127567016.1">
    <property type="nucleotide sequence ID" value="NZ_BMFB01000003.1"/>
</dbReference>
<dbReference type="PANTHER" id="PTHR30308">
    <property type="entry name" value="TMRNA-BINDING COMPONENT OF TRANS-TRANSLATION TAGGING COMPLEX"/>
    <property type="match status" value="1"/>
</dbReference>
<dbReference type="SUPFAM" id="SSF74982">
    <property type="entry name" value="Small protein B (SmpB)"/>
    <property type="match status" value="1"/>
</dbReference>
<evidence type="ECO:0000313" key="3">
    <source>
        <dbReference type="Proteomes" id="UP000286954"/>
    </source>
</evidence>
<dbReference type="GO" id="GO:0070929">
    <property type="term" value="P:trans-translation"/>
    <property type="evidence" value="ECO:0007669"/>
    <property type="project" value="UniProtKB-UniRule"/>
</dbReference>
<dbReference type="Gene3D" id="2.40.280.10">
    <property type="match status" value="1"/>
</dbReference>
<dbReference type="Pfam" id="PF01668">
    <property type="entry name" value="SmpB"/>
    <property type="match status" value="1"/>
</dbReference>
<keyword evidence="3" id="KW-1185">Reference proteome</keyword>
<dbReference type="InterPro" id="IPR023620">
    <property type="entry name" value="SmpB"/>
</dbReference>
<dbReference type="CDD" id="cd09294">
    <property type="entry name" value="SmpB"/>
    <property type="match status" value="1"/>
</dbReference>
<dbReference type="NCBIfam" id="TIGR00086">
    <property type="entry name" value="smpB"/>
    <property type="match status" value="1"/>
</dbReference>
<dbReference type="EMBL" id="CP018911">
    <property type="protein sequence ID" value="AZU04233.1"/>
    <property type="molecule type" value="Genomic_DNA"/>
</dbReference>
<sequence>MSKSDDNGLIAVNRRARFDYEIEDTMEAGLMLVGTEVKSLRQGRANIAEAYVSVERDGALYLINADFPPYEGGNRFNHEPRRHRKLLLHKKQMAQLAGAVQREGRTIIPLRLYFNDRGLAKLLIGLAKGKKTVDKRETIKEREWNRSKARLMKDFG</sequence>
<dbReference type="OrthoDB" id="9805462at2"/>
<dbReference type="NCBIfam" id="NF003843">
    <property type="entry name" value="PRK05422.1"/>
    <property type="match status" value="1"/>
</dbReference>
<gene>
    <name evidence="1" type="primary">smpB</name>
    <name evidence="2" type="ORF">X907_1702</name>
</gene>
<dbReference type="GO" id="GO:0005829">
    <property type="term" value="C:cytosol"/>
    <property type="evidence" value="ECO:0007669"/>
    <property type="project" value="TreeGrafter"/>
</dbReference>
<reference evidence="2 3" key="1">
    <citation type="submission" date="2016-12" db="EMBL/GenBank/DDBJ databases">
        <title>The genome of dimorphic prosthecate Glycocaulis alkaliphilus 6b-8t, isolated from crude oil dictates its adaptability in petroleum environments.</title>
        <authorList>
            <person name="Wu X.-L."/>
            <person name="Geng S."/>
        </authorList>
    </citation>
    <scope>NUCLEOTIDE SEQUENCE [LARGE SCALE GENOMIC DNA]</scope>
    <source>
        <strain evidence="2 3">6B-8</strain>
    </source>
</reference>
<dbReference type="Proteomes" id="UP000286954">
    <property type="component" value="Chromosome"/>
</dbReference>
<organism evidence="2 3">
    <name type="scientific">Glycocaulis alkaliphilus</name>
    <dbReference type="NCBI Taxonomy" id="1434191"/>
    <lineage>
        <taxon>Bacteria</taxon>
        <taxon>Pseudomonadati</taxon>
        <taxon>Pseudomonadota</taxon>
        <taxon>Alphaproteobacteria</taxon>
        <taxon>Maricaulales</taxon>
        <taxon>Maricaulaceae</taxon>
        <taxon>Glycocaulis</taxon>
    </lineage>
</organism>
<keyword evidence="1" id="KW-0694">RNA-binding</keyword>
<dbReference type="InterPro" id="IPR020081">
    <property type="entry name" value="SsrA-bd_prot_CS"/>
</dbReference>
<keyword evidence="1" id="KW-0963">Cytoplasm</keyword>
<evidence type="ECO:0000256" key="1">
    <source>
        <dbReference type="HAMAP-Rule" id="MF_00023"/>
    </source>
</evidence>
<proteinExistence type="inferred from homology"/>
<dbReference type="KEGG" id="gak:X907_1702"/>